<organism evidence="1">
    <name type="scientific">bioreactor metagenome</name>
    <dbReference type="NCBI Taxonomy" id="1076179"/>
    <lineage>
        <taxon>unclassified sequences</taxon>
        <taxon>metagenomes</taxon>
        <taxon>ecological metagenomes</taxon>
    </lineage>
</organism>
<dbReference type="EMBL" id="VSSQ01001510">
    <property type="protein sequence ID" value="MPM08947.1"/>
    <property type="molecule type" value="Genomic_DNA"/>
</dbReference>
<evidence type="ECO:0000313" key="1">
    <source>
        <dbReference type="EMBL" id="MPM08947.1"/>
    </source>
</evidence>
<reference evidence="1" key="1">
    <citation type="submission" date="2019-08" db="EMBL/GenBank/DDBJ databases">
        <authorList>
            <person name="Kucharzyk K."/>
            <person name="Murdoch R.W."/>
            <person name="Higgins S."/>
            <person name="Loffler F."/>
        </authorList>
    </citation>
    <scope>NUCLEOTIDE SEQUENCE</scope>
</reference>
<proteinExistence type="predicted"/>
<protein>
    <submittedName>
        <fullName evidence="1">Uncharacterized protein</fullName>
    </submittedName>
</protein>
<accession>A0A644WZ12</accession>
<comment type="caution">
    <text evidence="1">The sequence shown here is derived from an EMBL/GenBank/DDBJ whole genome shotgun (WGS) entry which is preliminary data.</text>
</comment>
<name>A0A644WZ12_9ZZZZ</name>
<gene>
    <name evidence="1" type="ORF">SDC9_55263</name>
</gene>
<dbReference type="AlphaFoldDB" id="A0A644WZ12"/>
<sequence>MGAAEGIVHIDIGKRGQLFCKFGVVFLLAGVKAQIFEKTDVAARLFIVGDKRHRSPEQFR</sequence>